<name>A0A2B8BPI6_9PROT</name>
<evidence type="ECO:0000313" key="2">
    <source>
        <dbReference type="Proteomes" id="UP000225379"/>
    </source>
</evidence>
<dbReference type="Proteomes" id="UP000225379">
    <property type="component" value="Unassembled WGS sequence"/>
</dbReference>
<keyword evidence="2" id="KW-1185">Reference proteome</keyword>
<accession>A0A2B8BPI6</accession>
<organism evidence="1 2">
    <name type="scientific">Azospirillum palustre</name>
    <dbReference type="NCBI Taxonomy" id="2044885"/>
    <lineage>
        <taxon>Bacteria</taxon>
        <taxon>Pseudomonadati</taxon>
        <taxon>Pseudomonadota</taxon>
        <taxon>Alphaproteobacteria</taxon>
        <taxon>Rhodospirillales</taxon>
        <taxon>Azospirillaceae</taxon>
        <taxon>Azospirillum</taxon>
    </lineage>
</organism>
<comment type="caution">
    <text evidence="1">The sequence shown here is derived from an EMBL/GenBank/DDBJ whole genome shotgun (WGS) entry which is preliminary data.</text>
</comment>
<dbReference type="EMBL" id="PDKW01000033">
    <property type="protein sequence ID" value="PGH59458.1"/>
    <property type="molecule type" value="Genomic_DNA"/>
</dbReference>
<evidence type="ECO:0000313" key="1">
    <source>
        <dbReference type="EMBL" id="PGH59458.1"/>
    </source>
</evidence>
<reference evidence="2" key="1">
    <citation type="submission" date="2017-10" db="EMBL/GenBank/DDBJ databases">
        <authorList>
            <person name="Kravchenko I.K."/>
            <person name="Grouzdev D.S."/>
        </authorList>
    </citation>
    <scope>NUCLEOTIDE SEQUENCE [LARGE SCALE GENOMIC DNA]</scope>
    <source>
        <strain evidence="2">B2</strain>
    </source>
</reference>
<protein>
    <submittedName>
        <fullName evidence="1">Uncharacterized protein</fullName>
    </submittedName>
</protein>
<proteinExistence type="predicted"/>
<gene>
    <name evidence="1" type="ORF">CRT60_00300</name>
</gene>
<sequence>MGDDFNAELERLRSQRRNAPVPLPSFSKADLPAAGSYPCCMIFVPNEAGGATPAFSDGTNWRRVADRIIVS</sequence>
<dbReference type="AlphaFoldDB" id="A0A2B8BPI6"/>